<proteinExistence type="predicted"/>
<evidence type="ECO:0000313" key="3">
    <source>
        <dbReference type="EMBL" id="TYK25768.1"/>
    </source>
</evidence>
<evidence type="ECO:0000256" key="1">
    <source>
        <dbReference type="SAM" id="Coils"/>
    </source>
</evidence>
<dbReference type="AlphaFoldDB" id="A0A5D3DQE7"/>
<reference evidence="3 4" key="1">
    <citation type="submission" date="2019-08" db="EMBL/GenBank/DDBJ databases">
        <title>Draft genome sequences of two oriental melons (Cucumis melo L. var makuwa).</title>
        <authorList>
            <person name="Kwon S.-Y."/>
        </authorList>
    </citation>
    <scope>NUCLEOTIDE SEQUENCE [LARGE SCALE GENOMIC DNA]</scope>
    <source>
        <strain evidence="4">cv. Chang Bougi</strain>
        <tissue evidence="3">Leaf</tissue>
    </source>
</reference>
<feature type="compositionally biased region" description="Acidic residues" evidence="2">
    <location>
        <begin position="442"/>
        <end position="456"/>
    </location>
</feature>
<name>A0A5D3DQE7_CUCMM</name>
<gene>
    <name evidence="3" type="ORF">E5676_scaffold862G00740</name>
</gene>
<organism evidence="3 4">
    <name type="scientific">Cucumis melo var. makuwa</name>
    <name type="common">Oriental melon</name>
    <dbReference type="NCBI Taxonomy" id="1194695"/>
    <lineage>
        <taxon>Eukaryota</taxon>
        <taxon>Viridiplantae</taxon>
        <taxon>Streptophyta</taxon>
        <taxon>Embryophyta</taxon>
        <taxon>Tracheophyta</taxon>
        <taxon>Spermatophyta</taxon>
        <taxon>Magnoliopsida</taxon>
        <taxon>eudicotyledons</taxon>
        <taxon>Gunneridae</taxon>
        <taxon>Pentapetalae</taxon>
        <taxon>rosids</taxon>
        <taxon>fabids</taxon>
        <taxon>Cucurbitales</taxon>
        <taxon>Cucurbitaceae</taxon>
        <taxon>Benincaseae</taxon>
        <taxon>Cucumis</taxon>
    </lineage>
</organism>
<evidence type="ECO:0000256" key="2">
    <source>
        <dbReference type="SAM" id="MobiDB-lite"/>
    </source>
</evidence>
<feature type="region of interest" description="Disordered" evidence="2">
    <location>
        <begin position="1"/>
        <end position="68"/>
    </location>
</feature>
<feature type="compositionally biased region" description="Basic and acidic residues" evidence="2">
    <location>
        <begin position="335"/>
        <end position="348"/>
    </location>
</feature>
<feature type="region of interest" description="Disordered" evidence="2">
    <location>
        <begin position="176"/>
        <end position="219"/>
    </location>
</feature>
<dbReference type="EMBL" id="SSTD01003772">
    <property type="protein sequence ID" value="TYK25768.1"/>
    <property type="molecule type" value="Genomic_DNA"/>
</dbReference>
<feature type="coiled-coil region" evidence="1">
    <location>
        <begin position="118"/>
        <end position="145"/>
    </location>
</feature>
<sequence>MANQHKENLETSNASMFTLKNDASHIQPQARRPEASKKPESSSQKFRPEEQAQIPKKSTTDSILNANKWMRREENIYKGLLDLKPDMETMRLDDNRPKNKHLKHEANKVLVGHREASKKEAKTKLAEIQTTKKKKQETLASLSEQVESVVTRSKVAEHQEVDRVDVMVEEFSREIEGMSPLGPRPRPEEKGLTNIEFPKKSKSKRKAGTSRPKDIQRGNKMSAQKLDKLIKIEKGLLPFNDPLLNFLYGLIKTMKLEKFFIEETKVKLDIVDMFYVAKFHLNESYMIVEGEKVSFTVEEINELYDLPNDRDTGMVGGKSNLADLNRIRTLYQNKEEERHLKTEPSRNENDEEDDISPPPSSFKRKSTTAMTPRIFTSLLHLTLIIATLLLQNSQPLKALLRNDNLWDVSIEKAVDKVEIVDPKLHLTVYDALFQDIPVEEDVGETSSEEEAPLEEEEKLKKEAPVEKEVDLCNVLC</sequence>
<accession>A0A5D3DQE7</accession>
<protein>
    <submittedName>
        <fullName evidence="3">Stress response protein NST1-like</fullName>
    </submittedName>
</protein>
<feature type="compositionally biased region" description="Basic and acidic residues" evidence="2">
    <location>
        <begin position="31"/>
        <end position="50"/>
    </location>
</feature>
<evidence type="ECO:0000313" key="4">
    <source>
        <dbReference type="Proteomes" id="UP000321947"/>
    </source>
</evidence>
<dbReference type="Proteomes" id="UP000321947">
    <property type="component" value="Unassembled WGS sequence"/>
</dbReference>
<feature type="region of interest" description="Disordered" evidence="2">
    <location>
        <begin position="335"/>
        <end position="367"/>
    </location>
</feature>
<keyword evidence="1" id="KW-0175">Coiled coil</keyword>
<feature type="compositionally biased region" description="Polar residues" evidence="2">
    <location>
        <begin position="56"/>
        <end position="65"/>
    </location>
</feature>
<feature type="region of interest" description="Disordered" evidence="2">
    <location>
        <begin position="442"/>
        <end position="463"/>
    </location>
</feature>
<comment type="caution">
    <text evidence="3">The sequence shown here is derived from an EMBL/GenBank/DDBJ whole genome shotgun (WGS) entry which is preliminary data.</text>
</comment>